<evidence type="ECO:0000313" key="1">
    <source>
        <dbReference type="EMBL" id="GAH93852.1"/>
    </source>
</evidence>
<feature type="non-terminal residue" evidence="1">
    <location>
        <position position="1"/>
    </location>
</feature>
<feature type="non-terminal residue" evidence="1">
    <location>
        <position position="84"/>
    </location>
</feature>
<dbReference type="AlphaFoldDB" id="X1JIG0"/>
<protein>
    <submittedName>
        <fullName evidence="1">Uncharacterized protein</fullName>
    </submittedName>
</protein>
<name>X1JIG0_9ZZZZ</name>
<organism evidence="1">
    <name type="scientific">marine sediment metagenome</name>
    <dbReference type="NCBI Taxonomy" id="412755"/>
    <lineage>
        <taxon>unclassified sequences</taxon>
        <taxon>metagenomes</taxon>
        <taxon>ecological metagenomes</taxon>
    </lineage>
</organism>
<sequence>TSKIEIGAGDLHIKAAGEADFTDCGAALDAELNPTTERKDIECAQVPGPVKGEIVGTKVLFKVQLLERSLRNVALAMGGNPADI</sequence>
<comment type="caution">
    <text evidence="1">The sequence shown here is derived from an EMBL/GenBank/DDBJ whole genome shotgun (WGS) entry which is preliminary data.</text>
</comment>
<accession>X1JIG0</accession>
<reference evidence="1" key="1">
    <citation type="journal article" date="2014" name="Front. Microbiol.">
        <title>High frequency of phylogenetically diverse reductive dehalogenase-homologous genes in deep subseafloor sedimentary metagenomes.</title>
        <authorList>
            <person name="Kawai M."/>
            <person name="Futagami T."/>
            <person name="Toyoda A."/>
            <person name="Takaki Y."/>
            <person name="Nishi S."/>
            <person name="Hori S."/>
            <person name="Arai W."/>
            <person name="Tsubouchi T."/>
            <person name="Morono Y."/>
            <person name="Uchiyama I."/>
            <person name="Ito T."/>
            <person name="Fujiyama A."/>
            <person name="Inagaki F."/>
            <person name="Takami H."/>
        </authorList>
    </citation>
    <scope>NUCLEOTIDE SEQUENCE</scope>
    <source>
        <strain evidence="1">Expedition CK06-06</strain>
    </source>
</reference>
<dbReference type="EMBL" id="BARU01048157">
    <property type="protein sequence ID" value="GAH93852.1"/>
    <property type="molecule type" value="Genomic_DNA"/>
</dbReference>
<proteinExistence type="predicted"/>
<gene>
    <name evidence="1" type="ORF">S03H2_71740</name>
</gene>